<comment type="caution">
    <text evidence="1">The sequence shown here is derived from an EMBL/GenBank/DDBJ whole genome shotgun (WGS) entry which is preliminary data.</text>
</comment>
<gene>
    <name evidence="1" type="ORF">HZY91_04790</name>
</gene>
<dbReference type="Gene3D" id="3.40.1260.10">
    <property type="entry name" value="DsrEFH-like"/>
    <property type="match status" value="1"/>
</dbReference>
<dbReference type="SUPFAM" id="SSF75169">
    <property type="entry name" value="DsrEFH-like"/>
    <property type="match status" value="1"/>
</dbReference>
<protein>
    <submittedName>
        <fullName evidence="1">DsrE family protein</fullName>
    </submittedName>
</protein>
<dbReference type="RefSeq" id="WP_197115121.1">
    <property type="nucleotide sequence ID" value="NZ_JACBXQ010000002.1"/>
</dbReference>
<dbReference type="InterPro" id="IPR003787">
    <property type="entry name" value="Sulphur_relay_DsrE/F-like"/>
</dbReference>
<dbReference type="Proteomes" id="UP000721415">
    <property type="component" value="Unassembled WGS sequence"/>
</dbReference>
<keyword evidence="2" id="KW-1185">Reference proteome</keyword>
<proteinExistence type="predicted"/>
<sequence>MTDLLITLTQKEDNANNVTVAFTMGKMALSKGHSVSLILLSNAVHLAERGYGNKIDIGEPFQPVGELIFEFIAQGGEIKVCSACMKHNGVSEDNLMEDVEIITAEDVISIIMDSKKSLQLN</sequence>
<accession>A0ABS0LPW8</accession>
<evidence type="ECO:0000313" key="1">
    <source>
        <dbReference type="EMBL" id="MBG9986210.1"/>
    </source>
</evidence>
<evidence type="ECO:0000313" key="2">
    <source>
        <dbReference type="Proteomes" id="UP000721415"/>
    </source>
</evidence>
<name>A0ABS0LPW8_9LACT</name>
<reference evidence="1 2" key="1">
    <citation type="submission" date="2020-07" db="EMBL/GenBank/DDBJ databases">
        <title>Facklamia lactis sp. nov., isolated from raw milk.</title>
        <authorList>
            <person name="Doll E.V."/>
            <person name="Huptas C."/>
            <person name="Staib L."/>
            <person name="Wenning M."/>
            <person name="Scherer S."/>
        </authorList>
    </citation>
    <scope>NUCLEOTIDE SEQUENCE [LARGE SCALE GENOMIC DNA]</scope>
    <source>
        <strain evidence="1 2">DSM 111018</strain>
    </source>
</reference>
<organism evidence="1 2">
    <name type="scientific">Facklamia lactis</name>
    <dbReference type="NCBI Taxonomy" id="2749967"/>
    <lineage>
        <taxon>Bacteria</taxon>
        <taxon>Bacillati</taxon>
        <taxon>Bacillota</taxon>
        <taxon>Bacilli</taxon>
        <taxon>Lactobacillales</taxon>
        <taxon>Aerococcaceae</taxon>
        <taxon>Facklamia</taxon>
    </lineage>
</organism>
<dbReference type="Pfam" id="PF02635">
    <property type="entry name" value="DsrE"/>
    <property type="match status" value="1"/>
</dbReference>
<dbReference type="InterPro" id="IPR027396">
    <property type="entry name" value="DsrEFH-like"/>
</dbReference>
<dbReference type="EMBL" id="JACBXQ010000002">
    <property type="protein sequence ID" value="MBG9986210.1"/>
    <property type="molecule type" value="Genomic_DNA"/>
</dbReference>